<dbReference type="SMART" id="SM00320">
    <property type="entry name" value="WD40"/>
    <property type="match status" value="2"/>
</dbReference>
<proteinExistence type="inferred from homology"/>
<keyword evidence="6" id="KW-1185">Reference proteome</keyword>
<dbReference type="InterPro" id="IPR048720">
    <property type="entry name" value="PROPPIN"/>
</dbReference>
<evidence type="ECO:0000256" key="2">
    <source>
        <dbReference type="ARBA" id="ARBA00022737"/>
    </source>
</evidence>
<dbReference type="Proteomes" id="UP000054144">
    <property type="component" value="Unassembled WGS sequence"/>
</dbReference>
<feature type="compositionally biased region" description="Basic and acidic residues" evidence="4">
    <location>
        <begin position="427"/>
        <end position="440"/>
    </location>
</feature>
<evidence type="ECO:0000256" key="1">
    <source>
        <dbReference type="ARBA" id="ARBA00022574"/>
    </source>
</evidence>
<dbReference type="InterPro" id="IPR001680">
    <property type="entry name" value="WD40_rpt"/>
</dbReference>
<dbReference type="SUPFAM" id="SSF50978">
    <property type="entry name" value="WD40 repeat-like"/>
    <property type="match status" value="1"/>
</dbReference>
<feature type="region of interest" description="Disordered" evidence="4">
    <location>
        <begin position="387"/>
        <end position="440"/>
    </location>
</feature>
<evidence type="ECO:0000256" key="3">
    <source>
        <dbReference type="ARBA" id="ARBA00025740"/>
    </source>
</evidence>
<dbReference type="OrthoDB" id="1667587at2759"/>
<dbReference type="Pfam" id="PF21032">
    <property type="entry name" value="PROPPIN"/>
    <property type="match status" value="1"/>
</dbReference>
<feature type="compositionally biased region" description="Pro residues" evidence="4">
    <location>
        <begin position="180"/>
        <end position="200"/>
    </location>
</feature>
<evidence type="ECO:0000256" key="4">
    <source>
        <dbReference type="SAM" id="MobiDB-lite"/>
    </source>
</evidence>
<comment type="similarity">
    <text evidence="3">Belongs to the WD repeat PROPPIN family.</text>
</comment>
<organism evidence="5 6">
    <name type="scientific">Fistulina hepatica ATCC 64428</name>
    <dbReference type="NCBI Taxonomy" id="1128425"/>
    <lineage>
        <taxon>Eukaryota</taxon>
        <taxon>Fungi</taxon>
        <taxon>Dikarya</taxon>
        <taxon>Basidiomycota</taxon>
        <taxon>Agaricomycotina</taxon>
        <taxon>Agaricomycetes</taxon>
        <taxon>Agaricomycetidae</taxon>
        <taxon>Agaricales</taxon>
        <taxon>Fistulinaceae</taxon>
        <taxon>Fistulina</taxon>
    </lineage>
</organism>
<dbReference type="PANTHER" id="PTHR11227">
    <property type="entry name" value="WD-REPEAT PROTEIN INTERACTING WITH PHOSPHOINOSIDES WIPI -RELATED"/>
    <property type="match status" value="1"/>
</dbReference>
<protein>
    <submittedName>
        <fullName evidence="5">Uncharacterized protein</fullName>
    </submittedName>
</protein>
<feature type="compositionally biased region" description="Low complexity" evidence="4">
    <location>
        <begin position="387"/>
        <end position="403"/>
    </location>
</feature>
<dbReference type="InterPro" id="IPR036322">
    <property type="entry name" value="WD40_repeat_dom_sf"/>
</dbReference>
<keyword evidence="1" id="KW-0853">WD repeat</keyword>
<dbReference type="AlphaFoldDB" id="A0A0D7A7A5"/>
<evidence type="ECO:0000313" key="6">
    <source>
        <dbReference type="Proteomes" id="UP000054144"/>
    </source>
</evidence>
<dbReference type="GO" id="GO:0005737">
    <property type="term" value="C:cytoplasm"/>
    <property type="evidence" value="ECO:0007669"/>
    <property type="project" value="UniProtKB-ARBA"/>
</dbReference>
<accession>A0A0D7A7A5</accession>
<dbReference type="EMBL" id="KN882026">
    <property type="protein sequence ID" value="KIY46620.1"/>
    <property type="molecule type" value="Genomic_DNA"/>
</dbReference>
<gene>
    <name evidence="5" type="ORF">FISHEDRAFT_75440</name>
</gene>
<sequence>MNFARHSISSTNRIHIFDAQFDADAQIFTASTPFGFAIYRSFPLELVRKREIKGGTLSLVVPLHMSSLLFLVGGGRSPRYSPNKVIFWDDVAACEVAELEFREPVRGLACRRGWLAVALRRRVVLFEIGEQVSRYGEWDTCENPRGLLALATAAYATLLAIPGRQTGHVQLVHLSPCKPPAPLGPPPPVPPKRPPPPPTKSPISVIAAHVSALTSLSMPPSGRLLATTSATGTLVRVWDALTGALLREFRRGSDKADIYGVAFRPDERELCVWSDKGTVHVFTMDASGMPSRQSTLSQLSNFLPLQYLKPERSYAQFRIPTQSAHISLSPTTATSPTGDVLDQERCVVGWIEVPNSENLPISEYQLIVLTYAGGWYRVSVPRSSASSVSTTSSSVAPTSSVSAYGVPTKSHHRRPSSISSVVSNKGKGKDREKEQKESRDCALQEFRRFGQWDAWS</sequence>
<feature type="region of interest" description="Disordered" evidence="4">
    <location>
        <begin position="180"/>
        <end position="201"/>
    </location>
</feature>
<dbReference type="Gene3D" id="2.130.10.10">
    <property type="entry name" value="YVTN repeat-like/Quinoprotein amine dehydrogenase"/>
    <property type="match status" value="1"/>
</dbReference>
<reference evidence="5 6" key="1">
    <citation type="journal article" date="2015" name="Fungal Genet. Biol.">
        <title>Evolution of novel wood decay mechanisms in Agaricales revealed by the genome sequences of Fistulina hepatica and Cylindrobasidium torrendii.</title>
        <authorList>
            <person name="Floudas D."/>
            <person name="Held B.W."/>
            <person name="Riley R."/>
            <person name="Nagy L.G."/>
            <person name="Koehler G."/>
            <person name="Ransdell A.S."/>
            <person name="Younus H."/>
            <person name="Chow J."/>
            <person name="Chiniquy J."/>
            <person name="Lipzen A."/>
            <person name="Tritt A."/>
            <person name="Sun H."/>
            <person name="Haridas S."/>
            <person name="LaButti K."/>
            <person name="Ohm R.A."/>
            <person name="Kues U."/>
            <person name="Blanchette R.A."/>
            <person name="Grigoriev I.V."/>
            <person name="Minto R.E."/>
            <person name="Hibbett D.S."/>
        </authorList>
    </citation>
    <scope>NUCLEOTIDE SEQUENCE [LARGE SCALE GENOMIC DNA]</scope>
    <source>
        <strain evidence="5 6">ATCC 64428</strain>
    </source>
</reference>
<keyword evidence="2" id="KW-0677">Repeat</keyword>
<evidence type="ECO:0000313" key="5">
    <source>
        <dbReference type="EMBL" id="KIY46620.1"/>
    </source>
</evidence>
<name>A0A0D7A7A5_9AGAR</name>
<dbReference type="InterPro" id="IPR015943">
    <property type="entry name" value="WD40/YVTN_repeat-like_dom_sf"/>
</dbReference>